<evidence type="ECO:0000313" key="9">
    <source>
        <dbReference type="Proteomes" id="UP000002221"/>
    </source>
</evidence>
<evidence type="ECO:0000313" key="8">
    <source>
        <dbReference type="EMBL" id="ACY49752.1"/>
    </source>
</evidence>
<dbReference type="eggNOG" id="COG0338">
    <property type="taxonomic scope" value="Bacteria"/>
</dbReference>
<dbReference type="GO" id="GO:0043565">
    <property type="term" value="F:sequence-specific DNA binding"/>
    <property type="evidence" value="ECO:0007669"/>
    <property type="project" value="TreeGrafter"/>
</dbReference>
<accession>D0MKT8</accession>
<comment type="similarity">
    <text evidence="1 7">Belongs to the N(4)/N(6)-methyltransferase family.</text>
</comment>
<dbReference type="InterPro" id="IPR002052">
    <property type="entry name" value="DNA_methylase_N6_adenine_CS"/>
</dbReference>
<dbReference type="EC" id="2.1.1.72" evidence="2 7"/>
<evidence type="ECO:0000256" key="7">
    <source>
        <dbReference type="RuleBase" id="RU361257"/>
    </source>
</evidence>
<dbReference type="GO" id="GO:0009307">
    <property type="term" value="P:DNA restriction-modification system"/>
    <property type="evidence" value="ECO:0007669"/>
    <property type="project" value="InterPro"/>
</dbReference>
<proteinExistence type="inferred from homology"/>
<keyword evidence="9" id="KW-1185">Reference proteome</keyword>
<geneLocation type="plasmid" evidence="8 9">
    <name>pRMAR01</name>
</geneLocation>
<keyword evidence="3 7" id="KW-0489">Methyltransferase</keyword>
<evidence type="ECO:0000256" key="6">
    <source>
        <dbReference type="ARBA" id="ARBA00047942"/>
    </source>
</evidence>
<reference evidence="8 9" key="1">
    <citation type="journal article" date="2009" name="Stand. Genomic Sci.">
        <title>Complete genome sequence of Rhodothermus marinus type strain (R-10).</title>
        <authorList>
            <person name="Nolan M."/>
            <person name="Tindall B.J."/>
            <person name="Pomrenke H."/>
            <person name="Lapidus A."/>
            <person name="Copeland A."/>
            <person name="Glavina Del Rio T."/>
            <person name="Lucas S."/>
            <person name="Chen F."/>
            <person name="Tice H."/>
            <person name="Cheng J.F."/>
            <person name="Saunders E."/>
            <person name="Han C."/>
            <person name="Bruce D."/>
            <person name="Goodwin L."/>
            <person name="Chain P."/>
            <person name="Pitluck S."/>
            <person name="Ovchinikova G."/>
            <person name="Pati A."/>
            <person name="Ivanova N."/>
            <person name="Mavromatis K."/>
            <person name="Chen A."/>
            <person name="Palaniappan K."/>
            <person name="Land M."/>
            <person name="Hauser L."/>
            <person name="Chang Y.J."/>
            <person name="Jeffries C.D."/>
            <person name="Brettin T."/>
            <person name="Goker M."/>
            <person name="Bristow J."/>
            <person name="Eisen J.A."/>
            <person name="Markowitz V."/>
            <person name="Hugenholtz P."/>
            <person name="Kyrpides N.C."/>
            <person name="Klenk H.P."/>
            <person name="Detter J.C."/>
        </authorList>
    </citation>
    <scope>NUCLEOTIDE SEQUENCE [LARGE SCALE GENOMIC DNA]</scope>
    <source>
        <strain evidence="9">ATCC 43812 / DSM 4252 / R-10</strain>
        <plasmid evidence="8">pRMAR01</plasmid>
    </source>
</reference>
<evidence type="ECO:0000256" key="1">
    <source>
        <dbReference type="ARBA" id="ARBA00006594"/>
    </source>
</evidence>
<dbReference type="InterPro" id="IPR029063">
    <property type="entry name" value="SAM-dependent_MTases_sf"/>
</dbReference>
<dbReference type="RefSeq" id="WP_012845362.1">
    <property type="nucleotide sequence ID" value="NC_013502.1"/>
</dbReference>
<dbReference type="PANTHER" id="PTHR30481">
    <property type="entry name" value="DNA ADENINE METHYLASE"/>
    <property type="match status" value="1"/>
</dbReference>
<dbReference type="Pfam" id="PF02086">
    <property type="entry name" value="MethyltransfD12"/>
    <property type="match status" value="1"/>
</dbReference>
<dbReference type="GO" id="GO:0009007">
    <property type="term" value="F:site-specific DNA-methyltransferase (adenine-specific) activity"/>
    <property type="evidence" value="ECO:0007669"/>
    <property type="project" value="UniProtKB-UniRule"/>
</dbReference>
<dbReference type="Gene3D" id="1.10.1020.10">
    <property type="entry name" value="Adenine-specific Methyltransferase, Domain 2"/>
    <property type="match status" value="1"/>
</dbReference>
<keyword evidence="4 7" id="KW-0808">Transferase</keyword>
<evidence type="ECO:0000256" key="2">
    <source>
        <dbReference type="ARBA" id="ARBA00011900"/>
    </source>
</evidence>
<dbReference type="PRINTS" id="PR00505">
    <property type="entry name" value="D12N6MTFRASE"/>
</dbReference>
<dbReference type="AlphaFoldDB" id="D0MKT8"/>
<dbReference type="PIRSF" id="PIRSF000398">
    <property type="entry name" value="M_m6A_EcoRV"/>
    <property type="match status" value="1"/>
</dbReference>
<comment type="catalytic activity">
    <reaction evidence="6 7">
        <text>a 2'-deoxyadenosine in DNA + S-adenosyl-L-methionine = an N(6)-methyl-2'-deoxyadenosine in DNA + S-adenosyl-L-homocysteine + H(+)</text>
        <dbReference type="Rhea" id="RHEA:15197"/>
        <dbReference type="Rhea" id="RHEA-COMP:12418"/>
        <dbReference type="Rhea" id="RHEA-COMP:12419"/>
        <dbReference type="ChEBI" id="CHEBI:15378"/>
        <dbReference type="ChEBI" id="CHEBI:57856"/>
        <dbReference type="ChEBI" id="CHEBI:59789"/>
        <dbReference type="ChEBI" id="CHEBI:90615"/>
        <dbReference type="ChEBI" id="CHEBI:90616"/>
        <dbReference type="EC" id="2.1.1.72"/>
    </reaction>
</comment>
<evidence type="ECO:0000256" key="3">
    <source>
        <dbReference type="ARBA" id="ARBA00022603"/>
    </source>
</evidence>
<evidence type="ECO:0000256" key="5">
    <source>
        <dbReference type="ARBA" id="ARBA00022691"/>
    </source>
</evidence>
<dbReference type="GO" id="GO:0032259">
    <property type="term" value="P:methylation"/>
    <property type="evidence" value="ECO:0007669"/>
    <property type="project" value="UniProtKB-KW"/>
</dbReference>
<name>D0MKT8_RHOM4</name>
<dbReference type="PROSITE" id="PS00092">
    <property type="entry name" value="N6_MTASE"/>
    <property type="match status" value="1"/>
</dbReference>
<dbReference type="Proteomes" id="UP000002221">
    <property type="component" value="Plasmid pRMAR01"/>
</dbReference>
<sequence length="295" mass="35810">MMKRKIYVPPIKTQGIKTKLVEWIINQINFEIKGRWIEPFMGSGVVGFNLRPKRAIFADKNPHIINFYDAIKNREITSQKVKIFLEREGRMLLERGEEYYYEVRDRFNKYHDPLDFLFLNRSCFNGVIRFNSKGEFNTPFGKKPDRFRKAYITKIANQVRYVEECIHKYDWIFIAQDFRKTIMEANQDDVIYCDPPYIGRHTNYFDIWTEQDEYDLYKLLSQFKGKFILSIWYKNKYRENEFIKKFWNKFNIITRNHFYHVGGKEINRNPMIEALVLNFEPNNIKEPQEHGGRRD</sequence>
<dbReference type="GO" id="GO:0006298">
    <property type="term" value="P:mismatch repair"/>
    <property type="evidence" value="ECO:0007669"/>
    <property type="project" value="TreeGrafter"/>
</dbReference>
<dbReference type="InterPro" id="IPR023095">
    <property type="entry name" value="Ade_MeTrfase_dom_2"/>
</dbReference>
<dbReference type="NCBIfam" id="TIGR00571">
    <property type="entry name" value="dam"/>
    <property type="match status" value="1"/>
</dbReference>
<dbReference type="EMBL" id="CP001808">
    <property type="protein sequence ID" value="ACY49752.1"/>
    <property type="molecule type" value="Genomic_DNA"/>
</dbReference>
<evidence type="ECO:0000256" key="4">
    <source>
        <dbReference type="ARBA" id="ARBA00022679"/>
    </source>
</evidence>
<keyword evidence="5 7" id="KW-0949">S-adenosyl-L-methionine</keyword>
<gene>
    <name evidence="8" type="ordered locus">Rmar_2890</name>
</gene>
<dbReference type="InterPro" id="IPR012263">
    <property type="entry name" value="M_m6A_EcoRV"/>
</dbReference>
<dbReference type="SUPFAM" id="SSF53335">
    <property type="entry name" value="S-adenosyl-L-methionine-dependent methyltransferases"/>
    <property type="match status" value="1"/>
</dbReference>
<dbReference type="Gene3D" id="3.40.50.150">
    <property type="entry name" value="Vaccinia Virus protein VP39"/>
    <property type="match status" value="1"/>
</dbReference>
<dbReference type="PANTHER" id="PTHR30481:SF3">
    <property type="entry name" value="DNA ADENINE METHYLASE"/>
    <property type="match status" value="1"/>
</dbReference>
<dbReference type="HOGENOM" id="CLU_063430_3_0_10"/>
<dbReference type="REBASE" id="22979">
    <property type="entry name" value="M.Rma4252ORF2890P"/>
</dbReference>
<keyword evidence="8" id="KW-0614">Plasmid</keyword>
<dbReference type="KEGG" id="rmr:Rmar_2890"/>
<dbReference type="InterPro" id="IPR012327">
    <property type="entry name" value="MeTrfase_D12"/>
</dbReference>
<organism evidence="8 9">
    <name type="scientific">Rhodothermus marinus (strain ATCC 43812 / DSM 4252 / R-10)</name>
    <name type="common">Rhodothermus obamensis</name>
    <dbReference type="NCBI Taxonomy" id="518766"/>
    <lineage>
        <taxon>Bacteria</taxon>
        <taxon>Pseudomonadati</taxon>
        <taxon>Rhodothermota</taxon>
        <taxon>Rhodothermia</taxon>
        <taxon>Rhodothermales</taxon>
        <taxon>Rhodothermaceae</taxon>
        <taxon>Rhodothermus</taxon>
    </lineage>
</organism>
<protein>
    <recommendedName>
        <fullName evidence="2 7">Site-specific DNA-methyltransferase (adenine-specific)</fullName>
        <ecNumber evidence="2 7">2.1.1.72</ecNumber>
    </recommendedName>
</protein>
<dbReference type="GO" id="GO:1904047">
    <property type="term" value="F:S-adenosyl-L-methionine binding"/>
    <property type="evidence" value="ECO:0007669"/>
    <property type="project" value="TreeGrafter"/>
</dbReference>